<evidence type="ECO:0000313" key="3">
    <source>
        <dbReference type="EMBL" id="AWH86614.1"/>
    </source>
</evidence>
<dbReference type="Pfam" id="PF19919">
    <property type="entry name" value="bpX3"/>
    <property type="match status" value="1"/>
</dbReference>
<keyword evidence="1" id="KW-0472">Membrane</keyword>
<organism evidence="3 4">
    <name type="scientific">Flavobacterium album</name>
    <dbReference type="NCBI Taxonomy" id="2175091"/>
    <lineage>
        <taxon>Bacteria</taxon>
        <taxon>Pseudomonadati</taxon>
        <taxon>Bacteroidota</taxon>
        <taxon>Flavobacteriia</taxon>
        <taxon>Flavobacteriales</taxon>
        <taxon>Flavobacteriaceae</taxon>
        <taxon>Flavobacterium</taxon>
    </lineage>
</organism>
<keyword evidence="1" id="KW-1133">Transmembrane helix</keyword>
<dbReference type="OrthoDB" id="1235043at2"/>
<dbReference type="PROSITE" id="PS50042">
    <property type="entry name" value="CNMP_BINDING_3"/>
    <property type="match status" value="1"/>
</dbReference>
<dbReference type="Proteomes" id="UP000244929">
    <property type="component" value="Chromosome"/>
</dbReference>
<keyword evidence="1" id="KW-0812">Transmembrane</keyword>
<dbReference type="InterPro" id="IPR011990">
    <property type="entry name" value="TPR-like_helical_dom_sf"/>
</dbReference>
<feature type="transmembrane region" description="Helical" evidence="1">
    <location>
        <begin position="275"/>
        <end position="293"/>
    </location>
</feature>
<accession>A0A2S1R1U9</accession>
<dbReference type="InterPro" id="IPR000595">
    <property type="entry name" value="cNMP-bd_dom"/>
</dbReference>
<sequence length="568" mass="63582">MELKIRPYHKNSYSRSAVLIKGADAGVWLKEIYRMGLEPENISMYALPGSAANELFGCLVVPRGGTKVNDIGKHNFMQCVNNVLFIPENTIISPGLSSAEWNSEFTAAAYVIHQETGLIELTEEIDWDALIAMPELKEAEITVPSKGVYIPRFIRSLSIEADEAKLAEVIEGQVEKPDSGKLPFNIDKVMKGNQKEIDKLLKYLEKHPEEALKLGIPLDSIGSSRGGGGGRFKFGKTGSGMLSPGSDLRTLLYVVGVILGAVFLLGLVFSGKVSSSFPFILFVFIGRFLYSAFKNDKRTGRTGGGLSATIDHDKFSILRNRYEQLAEDFIAQKEYQKAAGVYLKLLKDNYGAAQVLEDGGYYGEAGAIYLKYCKDKPRAAECFEKGRLYAKAIDIYKELEKTEKVAELYAALNNEAEASRYYAMVAEDYVKNNQFVKASLIYRKKMGQPLKAQELLLEGWHKKFDAHNCLNNYFANIDNVDVLAGEIKRFYANELEDSRMEAFLQVIKIEFHKHESLQVPVREIAYEIIAGSIEANPFIASELMGFNPKDTSLSKDVMKFKAQKNRRE</sequence>
<dbReference type="InterPro" id="IPR045551">
    <property type="entry name" value="bpX3"/>
</dbReference>
<evidence type="ECO:0000313" key="4">
    <source>
        <dbReference type="Proteomes" id="UP000244929"/>
    </source>
</evidence>
<dbReference type="KEGG" id="falb:HYN59_16520"/>
<keyword evidence="4" id="KW-1185">Reference proteome</keyword>
<dbReference type="EMBL" id="CP029186">
    <property type="protein sequence ID" value="AWH86614.1"/>
    <property type="molecule type" value="Genomic_DNA"/>
</dbReference>
<gene>
    <name evidence="3" type="ORF">HYN59_16520</name>
</gene>
<feature type="domain" description="Cyclic nucleotide-binding" evidence="2">
    <location>
        <begin position="356"/>
        <end position="380"/>
    </location>
</feature>
<evidence type="ECO:0000256" key="1">
    <source>
        <dbReference type="SAM" id="Phobius"/>
    </source>
</evidence>
<proteinExistence type="predicted"/>
<name>A0A2S1R1U9_9FLAO</name>
<evidence type="ECO:0000259" key="2">
    <source>
        <dbReference type="PROSITE" id="PS50042"/>
    </source>
</evidence>
<dbReference type="RefSeq" id="WP_108779337.1">
    <property type="nucleotide sequence ID" value="NZ_CP029186.1"/>
</dbReference>
<dbReference type="SUPFAM" id="SSF48452">
    <property type="entry name" value="TPR-like"/>
    <property type="match status" value="1"/>
</dbReference>
<feature type="transmembrane region" description="Helical" evidence="1">
    <location>
        <begin position="251"/>
        <end position="269"/>
    </location>
</feature>
<dbReference type="AlphaFoldDB" id="A0A2S1R1U9"/>
<reference evidence="3 4" key="1">
    <citation type="submission" date="2018-04" db="EMBL/GenBank/DDBJ databases">
        <title>Genome sequencing of Flavobacterium sp. HYN0059.</title>
        <authorList>
            <person name="Yi H."/>
            <person name="Baek C."/>
        </authorList>
    </citation>
    <scope>NUCLEOTIDE SEQUENCE [LARGE SCALE GENOMIC DNA]</scope>
    <source>
        <strain evidence="3 4">HYN0059</strain>
    </source>
</reference>
<protein>
    <recommendedName>
        <fullName evidence="2">Cyclic nucleotide-binding domain-containing protein</fullName>
    </recommendedName>
</protein>